<feature type="non-terminal residue" evidence="1">
    <location>
        <position position="123"/>
    </location>
</feature>
<accession>A0A6A5TW06</accession>
<reference evidence="1" key="1">
    <citation type="journal article" date="2020" name="Stud. Mycol.">
        <title>101 Dothideomycetes genomes: a test case for predicting lifestyles and emergence of pathogens.</title>
        <authorList>
            <person name="Haridas S."/>
            <person name="Albert R."/>
            <person name="Binder M."/>
            <person name="Bloem J."/>
            <person name="Labutti K."/>
            <person name="Salamov A."/>
            <person name="Andreopoulos B."/>
            <person name="Baker S."/>
            <person name="Barry K."/>
            <person name="Bills G."/>
            <person name="Bluhm B."/>
            <person name="Cannon C."/>
            <person name="Castanera R."/>
            <person name="Culley D."/>
            <person name="Daum C."/>
            <person name="Ezra D."/>
            <person name="Gonzalez J."/>
            <person name="Henrissat B."/>
            <person name="Kuo A."/>
            <person name="Liang C."/>
            <person name="Lipzen A."/>
            <person name="Lutzoni F."/>
            <person name="Magnuson J."/>
            <person name="Mondo S."/>
            <person name="Nolan M."/>
            <person name="Ohm R."/>
            <person name="Pangilinan J."/>
            <person name="Park H.-J."/>
            <person name="Ramirez L."/>
            <person name="Alfaro M."/>
            <person name="Sun H."/>
            <person name="Tritt A."/>
            <person name="Yoshinaga Y."/>
            <person name="Zwiers L.-H."/>
            <person name="Turgeon B."/>
            <person name="Goodwin S."/>
            <person name="Spatafora J."/>
            <person name="Crous P."/>
            <person name="Grigoriev I."/>
        </authorList>
    </citation>
    <scope>NUCLEOTIDE SEQUENCE</scope>
    <source>
        <strain evidence="1">CBS 675.92</strain>
    </source>
</reference>
<evidence type="ECO:0000313" key="1">
    <source>
        <dbReference type="EMBL" id="KAF1956831.1"/>
    </source>
</evidence>
<sequence length="123" mass="13462">SQITKIADLKNTVLGHARMLYGSERNKFYDIVTIDIDGKYASILSCSQDGTIKFLRKEVNTCALEATRALVDGLYKDAGLLFTKYDVGDQISGQQGFCGSDGKFALDDTLKAIRDSGPVDDTR</sequence>
<organism evidence="1 2">
    <name type="scientific">Byssothecium circinans</name>
    <dbReference type="NCBI Taxonomy" id="147558"/>
    <lineage>
        <taxon>Eukaryota</taxon>
        <taxon>Fungi</taxon>
        <taxon>Dikarya</taxon>
        <taxon>Ascomycota</taxon>
        <taxon>Pezizomycotina</taxon>
        <taxon>Dothideomycetes</taxon>
        <taxon>Pleosporomycetidae</taxon>
        <taxon>Pleosporales</taxon>
        <taxon>Massarineae</taxon>
        <taxon>Massarinaceae</taxon>
        <taxon>Byssothecium</taxon>
    </lineage>
</organism>
<dbReference type="EMBL" id="ML976991">
    <property type="protein sequence ID" value="KAF1956831.1"/>
    <property type="molecule type" value="Genomic_DNA"/>
</dbReference>
<keyword evidence="2" id="KW-1185">Reference proteome</keyword>
<dbReference type="OrthoDB" id="3741724at2759"/>
<proteinExistence type="predicted"/>
<dbReference type="Proteomes" id="UP000800035">
    <property type="component" value="Unassembled WGS sequence"/>
</dbReference>
<protein>
    <submittedName>
        <fullName evidence="1">Uncharacterized protein</fullName>
    </submittedName>
</protein>
<feature type="non-terminal residue" evidence="1">
    <location>
        <position position="1"/>
    </location>
</feature>
<name>A0A6A5TW06_9PLEO</name>
<gene>
    <name evidence="1" type="ORF">CC80DRAFT_386337</name>
</gene>
<dbReference type="AlphaFoldDB" id="A0A6A5TW06"/>
<evidence type="ECO:0000313" key="2">
    <source>
        <dbReference type="Proteomes" id="UP000800035"/>
    </source>
</evidence>